<dbReference type="RefSeq" id="WP_129180184.1">
    <property type="nucleotide sequence ID" value="NZ_JAGIOG010000001.1"/>
</dbReference>
<organism evidence="5 6">
    <name type="scientific">Aeromicrobium fastidiosum</name>
    <dbReference type="NCBI Taxonomy" id="52699"/>
    <lineage>
        <taxon>Bacteria</taxon>
        <taxon>Bacillati</taxon>
        <taxon>Actinomycetota</taxon>
        <taxon>Actinomycetes</taxon>
        <taxon>Propionibacteriales</taxon>
        <taxon>Nocardioidaceae</taxon>
        <taxon>Aeromicrobium</taxon>
    </lineage>
</organism>
<comment type="caution">
    <text evidence="5">The sequence shown here is derived from an EMBL/GenBank/DDBJ whole genome shotgun (WGS) entry which is preliminary data.</text>
</comment>
<evidence type="ECO:0000256" key="2">
    <source>
        <dbReference type="ARBA" id="ARBA00022741"/>
    </source>
</evidence>
<evidence type="ECO:0000259" key="4">
    <source>
        <dbReference type="PROSITE" id="PS50893"/>
    </source>
</evidence>
<dbReference type="GO" id="GO:0016887">
    <property type="term" value="F:ATP hydrolysis activity"/>
    <property type="evidence" value="ECO:0007669"/>
    <property type="project" value="InterPro"/>
</dbReference>
<gene>
    <name evidence="5" type="ORF">ESP62_002375</name>
</gene>
<dbReference type="Gene3D" id="3.40.50.300">
    <property type="entry name" value="P-loop containing nucleotide triphosphate hydrolases"/>
    <property type="match status" value="1"/>
</dbReference>
<name>A0A641ASM0_9ACTN</name>
<dbReference type="PROSITE" id="PS50893">
    <property type="entry name" value="ABC_TRANSPORTER_2"/>
    <property type="match status" value="1"/>
</dbReference>
<sequence>MTSVLEAQQLTKRFGDNVAVDAVSFDLQAGGALGIVGESGSGKTTVARMLVGLETPTDGQVVIPSDTDAKGARLRRARHIQMVFQDPYISLDPRLSAAAALDNVLKLHFGGSKASRRPRVDELLDSVNLGTREANALPRELSGGQRQRIAIARALAVEPEVLVLDEATSALDVSVQAQILTLLNQIRRERGVAYVFVSHDLAVIREVCDELIVMYRGLVVERNACGEVLTNPQHPYTRLLVESIPRPGWDPTVIAQNRRRIEQELGRA</sequence>
<proteinExistence type="predicted"/>
<dbReference type="AlphaFoldDB" id="A0A641ASM0"/>
<evidence type="ECO:0000256" key="3">
    <source>
        <dbReference type="ARBA" id="ARBA00022840"/>
    </source>
</evidence>
<dbReference type="Pfam" id="PF08352">
    <property type="entry name" value="oligo_HPY"/>
    <property type="match status" value="1"/>
</dbReference>
<dbReference type="PANTHER" id="PTHR43776">
    <property type="entry name" value="TRANSPORT ATP-BINDING PROTEIN"/>
    <property type="match status" value="1"/>
</dbReference>
<dbReference type="SMART" id="SM00382">
    <property type="entry name" value="AAA"/>
    <property type="match status" value="1"/>
</dbReference>
<accession>A0A641ASM0</accession>
<dbReference type="SUPFAM" id="SSF52540">
    <property type="entry name" value="P-loop containing nucleoside triphosphate hydrolases"/>
    <property type="match status" value="1"/>
</dbReference>
<dbReference type="OrthoDB" id="5357528at2"/>
<dbReference type="EMBL" id="SDPP02000001">
    <property type="protein sequence ID" value="KAA1380071.1"/>
    <property type="molecule type" value="Genomic_DNA"/>
</dbReference>
<evidence type="ECO:0000313" key="6">
    <source>
        <dbReference type="Proteomes" id="UP001515100"/>
    </source>
</evidence>
<dbReference type="InterPro" id="IPR003439">
    <property type="entry name" value="ABC_transporter-like_ATP-bd"/>
</dbReference>
<dbReference type="GO" id="GO:0005524">
    <property type="term" value="F:ATP binding"/>
    <property type="evidence" value="ECO:0007669"/>
    <property type="project" value="UniProtKB-KW"/>
</dbReference>
<dbReference type="InterPro" id="IPR050319">
    <property type="entry name" value="ABC_transp_ATP-bind"/>
</dbReference>
<protein>
    <submittedName>
        <fullName evidence="5">ABC transporter ATP-binding protein</fullName>
    </submittedName>
</protein>
<dbReference type="InterPro" id="IPR027417">
    <property type="entry name" value="P-loop_NTPase"/>
</dbReference>
<keyword evidence="1" id="KW-0813">Transport</keyword>
<dbReference type="Pfam" id="PF00005">
    <property type="entry name" value="ABC_tran"/>
    <property type="match status" value="1"/>
</dbReference>
<keyword evidence="6" id="KW-1185">Reference proteome</keyword>
<feature type="domain" description="ABC transporter" evidence="4">
    <location>
        <begin position="5"/>
        <end position="241"/>
    </location>
</feature>
<dbReference type="InterPro" id="IPR017871">
    <property type="entry name" value="ABC_transporter-like_CS"/>
</dbReference>
<dbReference type="InterPro" id="IPR013563">
    <property type="entry name" value="Oligopep_ABC_C"/>
</dbReference>
<keyword evidence="3 5" id="KW-0067">ATP-binding</keyword>
<dbReference type="GO" id="GO:0055085">
    <property type="term" value="P:transmembrane transport"/>
    <property type="evidence" value="ECO:0007669"/>
    <property type="project" value="UniProtKB-ARBA"/>
</dbReference>
<dbReference type="InterPro" id="IPR003593">
    <property type="entry name" value="AAA+_ATPase"/>
</dbReference>
<keyword evidence="2" id="KW-0547">Nucleotide-binding</keyword>
<dbReference type="GO" id="GO:0015833">
    <property type="term" value="P:peptide transport"/>
    <property type="evidence" value="ECO:0007669"/>
    <property type="project" value="InterPro"/>
</dbReference>
<dbReference type="PROSITE" id="PS00211">
    <property type="entry name" value="ABC_TRANSPORTER_1"/>
    <property type="match status" value="1"/>
</dbReference>
<reference evidence="5" key="1">
    <citation type="submission" date="2019-09" db="EMBL/GenBank/DDBJ databases">
        <authorList>
            <person name="Li J."/>
        </authorList>
    </citation>
    <scope>NUCLEOTIDE SEQUENCE [LARGE SCALE GENOMIC DNA]</scope>
    <source>
        <strain evidence="5">NRBC 14897</strain>
    </source>
</reference>
<dbReference type="CDD" id="cd03257">
    <property type="entry name" value="ABC_NikE_OppD_transporters"/>
    <property type="match status" value="1"/>
</dbReference>
<dbReference type="Proteomes" id="UP001515100">
    <property type="component" value="Unassembled WGS sequence"/>
</dbReference>
<evidence type="ECO:0000313" key="5">
    <source>
        <dbReference type="EMBL" id="KAA1380071.1"/>
    </source>
</evidence>
<evidence type="ECO:0000256" key="1">
    <source>
        <dbReference type="ARBA" id="ARBA00022448"/>
    </source>
</evidence>